<evidence type="ECO:0000313" key="1">
    <source>
        <dbReference type="EMBL" id="VAW55862.1"/>
    </source>
</evidence>
<gene>
    <name evidence="1" type="ORF">MNBD_GAMMA07-2544</name>
</gene>
<organism evidence="1">
    <name type="scientific">hydrothermal vent metagenome</name>
    <dbReference type="NCBI Taxonomy" id="652676"/>
    <lineage>
        <taxon>unclassified sequences</taxon>
        <taxon>metagenomes</taxon>
        <taxon>ecological metagenomes</taxon>
    </lineage>
</organism>
<proteinExistence type="predicted"/>
<name>A0A3B0WXB2_9ZZZZ</name>
<reference evidence="1" key="1">
    <citation type="submission" date="2018-06" db="EMBL/GenBank/DDBJ databases">
        <authorList>
            <person name="Zhirakovskaya E."/>
        </authorList>
    </citation>
    <scope>NUCLEOTIDE SEQUENCE</scope>
</reference>
<sequence>MFISGKRIVTLLVIGMICMNHSDIASAKDKYENFSWTSPNQWEGALFDVPTWFAKDMLYTGKEVIRFHDGFYDKKSVGFWTYAFVLLIDQIKTPKTEELIDETHRYFLGLVRTLGDNSKPNYPKEKIIVKKNSEWITDNSGKQRSQNYTLFIFDSFSTGKSLMLNAKITTWLCSNQKRAIHYAVSPHPMTHAIWKKLNKEISALKCW</sequence>
<protein>
    <submittedName>
        <fullName evidence="1">Uncharacterized protein</fullName>
    </submittedName>
</protein>
<dbReference type="AlphaFoldDB" id="A0A3B0WXB2"/>
<accession>A0A3B0WXB2</accession>
<dbReference type="EMBL" id="UOFF01000131">
    <property type="protein sequence ID" value="VAW55862.1"/>
    <property type="molecule type" value="Genomic_DNA"/>
</dbReference>